<dbReference type="Proteomes" id="UP000030645">
    <property type="component" value="Unassembled WGS sequence"/>
</dbReference>
<accession>W9SB74</accession>
<name>W9SB74_9ROSA</name>
<organism evidence="2 3">
    <name type="scientific">Morus notabilis</name>
    <dbReference type="NCBI Taxonomy" id="981085"/>
    <lineage>
        <taxon>Eukaryota</taxon>
        <taxon>Viridiplantae</taxon>
        <taxon>Streptophyta</taxon>
        <taxon>Embryophyta</taxon>
        <taxon>Tracheophyta</taxon>
        <taxon>Spermatophyta</taxon>
        <taxon>Magnoliopsida</taxon>
        <taxon>eudicotyledons</taxon>
        <taxon>Gunneridae</taxon>
        <taxon>Pentapetalae</taxon>
        <taxon>rosids</taxon>
        <taxon>fabids</taxon>
        <taxon>Rosales</taxon>
        <taxon>Moraceae</taxon>
        <taxon>Moreae</taxon>
        <taxon>Morus</taxon>
    </lineage>
</organism>
<keyword evidence="3" id="KW-1185">Reference proteome</keyword>
<sequence>MRLNHETDSRNELGVVGNSRVADRGAAPTTNPAHQRSRQTGLPTWNPKISMEISFPPAYILSINSWDHARNSK</sequence>
<dbReference type="AlphaFoldDB" id="W9SB74"/>
<feature type="compositionally biased region" description="Basic and acidic residues" evidence="1">
    <location>
        <begin position="1"/>
        <end position="11"/>
    </location>
</feature>
<proteinExistence type="predicted"/>
<protein>
    <submittedName>
        <fullName evidence="2">Uncharacterized protein</fullName>
    </submittedName>
</protein>
<dbReference type="EMBL" id="KE345255">
    <property type="protein sequence ID" value="EXB97060.1"/>
    <property type="molecule type" value="Genomic_DNA"/>
</dbReference>
<reference evidence="3" key="1">
    <citation type="submission" date="2013-01" db="EMBL/GenBank/DDBJ databases">
        <title>Draft Genome Sequence of a Mulberry Tree, Morus notabilis C.K. Schneid.</title>
        <authorList>
            <person name="He N."/>
            <person name="Zhao S."/>
        </authorList>
    </citation>
    <scope>NUCLEOTIDE SEQUENCE</scope>
</reference>
<evidence type="ECO:0000256" key="1">
    <source>
        <dbReference type="SAM" id="MobiDB-lite"/>
    </source>
</evidence>
<feature type="compositionally biased region" description="Polar residues" evidence="1">
    <location>
        <begin position="28"/>
        <end position="43"/>
    </location>
</feature>
<evidence type="ECO:0000313" key="2">
    <source>
        <dbReference type="EMBL" id="EXB97060.1"/>
    </source>
</evidence>
<gene>
    <name evidence="2" type="ORF">L484_014672</name>
</gene>
<evidence type="ECO:0000313" key="3">
    <source>
        <dbReference type="Proteomes" id="UP000030645"/>
    </source>
</evidence>
<feature type="region of interest" description="Disordered" evidence="1">
    <location>
        <begin position="1"/>
        <end position="46"/>
    </location>
</feature>